<sequence length="727" mass="82428">MPNIIGFPVGDMLPYSFFDFNSSQLTKKCVSRPSEYFYEKATANSLDGPINRQLQQTANVSWLEDEIPAFSDSEDDRPAQIVTKRPSFLKKEKRVIRLRHIAFKAFTSKEKFNPNATIQSMEIISKFTSINPSDPPRSTIFKSWKIKSRARKAQINKMQAIVKTRISQSSPIDQHPKTWGQYHKLYANQCIDIISPPLPPTEPTPQGSPPTPYQSKCYFPPKAANEKTRQLILDRLGVFGRSHFDPTEQGIEKAKNRIAWGDKLMREGHSPADLTTFWEPHNTVFDTKSSNNLSPLPYRQKRLGDLNQHNIPPETLEQHPVFRMIVEDCRKMLGTSLSILTAMDDDRGVVLAEAGLDGLREAIRQESICSHTMLCGRKGFAILDIQQDWRFQNGPLVHNFGLRFYAGVPVMAPNFDGSIESEENLYPLGTLCVADSKPRKSFGIAERKRLVYMAEFVRREIEKWYKKKMDLKLNELEKSYSQWSNILKRAKSAENNKSHITSKIRLYQQFSRSLSLPFSSATKNDSVVPRSITSTNSSVTSLPSPFFVKDFPTPLSYTSLFEDARAAVNPKMQNIFDLATKIIGETLELSFVYLTAIAPVDESQQIGQMAFISGHNIPLPIPRFDYGLHLNVLRRPEGGMLYQNQSIEESTPISETERSIKNNFILPKPSSHASALLTSVSQEEKTGGGFVLGAFTSDPKRVFGAEDVVYMKRFAQELSKYTRQLKL</sequence>
<proteinExistence type="predicted"/>
<evidence type="ECO:0000259" key="1">
    <source>
        <dbReference type="Pfam" id="PF01590"/>
    </source>
</evidence>
<organism evidence="2 3">
    <name type="scientific">Austropuccinia psidii MF-1</name>
    <dbReference type="NCBI Taxonomy" id="1389203"/>
    <lineage>
        <taxon>Eukaryota</taxon>
        <taxon>Fungi</taxon>
        <taxon>Dikarya</taxon>
        <taxon>Basidiomycota</taxon>
        <taxon>Pucciniomycotina</taxon>
        <taxon>Pucciniomycetes</taxon>
        <taxon>Pucciniales</taxon>
        <taxon>Sphaerophragmiaceae</taxon>
        <taxon>Austropuccinia</taxon>
    </lineage>
</organism>
<dbReference type="PANTHER" id="PTHR43102">
    <property type="entry name" value="SLR1143 PROTEIN"/>
    <property type="match status" value="1"/>
</dbReference>
<keyword evidence="3" id="KW-1185">Reference proteome</keyword>
<dbReference type="Gene3D" id="3.30.450.40">
    <property type="match status" value="1"/>
</dbReference>
<accession>A0A9Q3GQ53</accession>
<feature type="domain" description="GAF" evidence="1">
    <location>
        <begin position="320"/>
        <end position="457"/>
    </location>
</feature>
<dbReference type="EMBL" id="AVOT02003934">
    <property type="protein sequence ID" value="MBW0474955.1"/>
    <property type="molecule type" value="Genomic_DNA"/>
</dbReference>
<dbReference type="AlphaFoldDB" id="A0A9Q3GQ53"/>
<evidence type="ECO:0000313" key="3">
    <source>
        <dbReference type="Proteomes" id="UP000765509"/>
    </source>
</evidence>
<gene>
    <name evidence="2" type="ORF">O181_014670</name>
</gene>
<dbReference type="InterPro" id="IPR029016">
    <property type="entry name" value="GAF-like_dom_sf"/>
</dbReference>
<dbReference type="PANTHER" id="PTHR43102:SF2">
    <property type="entry name" value="GAF DOMAIN-CONTAINING PROTEIN"/>
    <property type="match status" value="1"/>
</dbReference>
<dbReference type="OrthoDB" id="21225at2759"/>
<evidence type="ECO:0000313" key="2">
    <source>
        <dbReference type="EMBL" id="MBW0474955.1"/>
    </source>
</evidence>
<dbReference type="InterPro" id="IPR003018">
    <property type="entry name" value="GAF"/>
</dbReference>
<comment type="caution">
    <text evidence="2">The sequence shown here is derived from an EMBL/GenBank/DDBJ whole genome shotgun (WGS) entry which is preliminary data.</text>
</comment>
<protein>
    <recommendedName>
        <fullName evidence="1">GAF domain-containing protein</fullName>
    </recommendedName>
</protein>
<dbReference type="SUPFAM" id="SSF55781">
    <property type="entry name" value="GAF domain-like"/>
    <property type="match status" value="1"/>
</dbReference>
<name>A0A9Q3GQ53_9BASI</name>
<dbReference type="Pfam" id="PF01590">
    <property type="entry name" value="GAF"/>
    <property type="match status" value="1"/>
</dbReference>
<reference evidence="2" key="1">
    <citation type="submission" date="2021-03" db="EMBL/GenBank/DDBJ databases">
        <title>Draft genome sequence of rust myrtle Austropuccinia psidii MF-1, a brazilian biotype.</title>
        <authorList>
            <person name="Quecine M.C."/>
            <person name="Pachon D.M.R."/>
            <person name="Bonatelli M.L."/>
            <person name="Correr F.H."/>
            <person name="Franceschini L.M."/>
            <person name="Leite T.F."/>
            <person name="Margarido G.R.A."/>
            <person name="Almeida C.A."/>
            <person name="Ferrarezi J.A."/>
            <person name="Labate C.A."/>
        </authorList>
    </citation>
    <scope>NUCLEOTIDE SEQUENCE</scope>
    <source>
        <strain evidence="2">MF-1</strain>
    </source>
</reference>
<dbReference type="Proteomes" id="UP000765509">
    <property type="component" value="Unassembled WGS sequence"/>
</dbReference>